<dbReference type="Proteomes" id="UP000288716">
    <property type="component" value="Unassembled WGS sequence"/>
</dbReference>
<name>A0A443SWU5_9ACAR</name>
<dbReference type="STRING" id="299467.A0A443SWU5"/>
<evidence type="ECO:0000313" key="6">
    <source>
        <dbReference type="EMBL" id="RWS31980.1"/>
    </source>
</evidence>
<keyword evidence="4" id="KW-0768">Sushi</keyword>
<dbReference type="InterPro" id="IPR000436">
    <property type="entry name" value="Sushi_SCR_CCP_dom"/>
</dbReference>
<reference evidence="6 7" key="1">
    <citation type="journal article" date="2018" name="Gigascience">
        <title>Genomes of trombidid mites reveal novel predicted allergens and laterally-transferred genes associated with secondary metabolism.</title>
        <authorList>
            <person name="Dong X."/>
            <person name="Chaisiri K."/>
            <person name="Xia D."/>
            <person name="Armstrong S.D."/>
            <person name="Fang Y."/>
            <person name="Donnelly M.J."/>
            <person name="Kadowaki T."/>
            <person name="McGarry J.W."/>
            <person name="Darby A.C."/>
            <person name="Makepeace B.L."/>
        </authorList>
    </citation>
    <scope>NUCLEOTIDE SEQUENCE [LARGE SCALE GENOMIC DNA]</scope>
    <source>
        <strain evidence="6">UoL-UT</strain>
    </source>
</reference>
<dbReference type="CDD" id="cd00033">
    <property type="entry name" value="CCP"/>
    <property type="match status" value="2"/>
</dbReference>
<evidence type="ECO:0000313" key="7">
    <source>
        <dbReference type="Proteomes" id="UP000288716"/>
    </source>
</evidence>
<dbReference type="PROSITE" id="PS50923">
    <property type="entry name" value="SUSHI"/>
    <property type="match status" value="2"/>
</dbReference>
<gene>
    <name evidence="6" type="ORF">B4U80_04836</name>
</gene>
<protein>
    <submittedName>
        <fullName evidence="6">C4b-binding protein beta chain-like protein</fullName>
    </submittedName>
</protein>
<keyword evidence="1" id="KW-0732">Signal</keyword>
<feature type="domain" description="Sushi" evidence="5">
    <location>
        <begin position="17"/>
        <end position="74"/>
    </location>
</feature>
<accession>A0A443SWU5</accession>
<dbReference type="Gene3D" id="2.10.70.10">
    <property type="entry name" value="Complement Module, domain 1"/>
    <property type="match status" value="2"/>
</dbReference>
<proteinExistence type="predicted"/>
<evidence type="ECO:0000259" key="5">
    <source>
        <dbReference type="PROSITE" id="PS50923"/>
    </source>
</evidence>
<dbReference type="SUPFAM" id="SSF57535">
    <property type="entry name" value="Complement control module/SCR domain"/>
    <property type="match status" value="2"/>
</dbReference>
<evidence type="ECO:0000256" key="1">
    <source>
        <dbReference type="ARBA" id="ARBA00022729"/>
    </source>
</evidence>
<feature type="disulfide bond" evidence="4">
    <location>
        <begin position="45"/>
        <end position="72"/>
    </location>
</feature>
<dbReference type="AlphaFoldDB" id="A0A443SWU5"/>
<dbReference type="InterPro" id="IPR035976">
    <property type="entry name" value="Sushi/SCR/CCP_sf"/>
</dbReference>
<feature type="domain" description="Sushi" evidence="5">
    <location>
        <begin position="76"/>
        <end position="144"/>
    </location>
</feature>
<keyword evidence="7" id="KW-1185">Reference proteome</keyword>
<dbReference type="EMBL" id="NCKV01000008">
    <property type="protein sequence ID" value="RWS31980.1"/>
    <property type="molecule type" value="Genomic_DNA"/>
</dbReference>
<dbReference type="PANTHER" id="PTHR45656">
    <property type="entry name" value="PROTEIN CBR-CLEC-78"/>
    <property type="match status" value="1"/>
</dbReference>
<dbReference type="VEuPathDB" id="VectorBase:LDEU000064"/>
<dbReference type="InterPro" id="IPR051277">
    <property type="entry name" value="SEZ6_CSMD_C4BPB_Regulators"/>
</dbReference>
<dbReference type="OrthoDB" id="6484870at2759"/>
<keyword evidence="2" id="KW-0677">Repeat</keyword>
<dbReference type="SMART" id="SM00032">
    <property type="entry name" value="CCP"/>
    <property type="match status" value="2"/>
</dbReference>
<organism evidence="6 7">
    <name type="scientific">Leptotrombidium deliense</name>
    <dbReference type="NCBI Taxonomy" id="299467"/>
    <lineage>
        <taxon>Eukaryota</taxon>
        <taxon>Metazoa</taxon>
        <taxon>Ecdysozoa</taxon>
        <taxon>Arthropoda</taxon>
        <taxon>Chelicerata</taxon>
        <taxon>Arachnida</taxon>
        <taxon>Acari</taxon>
        <taxon>Acariformes</taxon>
        <taxon>Trombidiformes</taxon>
        <taxon>Prostigmata</taxon>
        <taxon>Anystina</taxon>
        <taxon>Parasitengona</taxon>
        <taxon>Trombiculoidea</taxon>
        <taxon>Trombiculidae</taxon>
        <taxon>Leptotrombidium</taxon>
    </lineage>
</organism>
<evidence type="ECO:0000256" key="4">
    <source>
        <dbReference type="PROSITE-ProRule" id="PRU00302"/>
    </source>
</evidence>
<evidence type="ECO:0000256" key="3">
    <source>
        <dbReference type="ARBA" id="ARBA00023157"/>
    </source>
</evidence>
<evidence type="ECO:0000256" key="2">
    <source>
        <dbReference type="ARBA" id="ARBA00022737"/>
    </source>
</evidence>
<comment type="caution">
    <text evidence="6">The sequence shown here is derived from an EMBL/GenBank/DDBJ whole genome shotgun (WGS) entry which is preliminary data.</text>
</comment>
<sequence>MKNKKRVKCVLRKESDLNCDELPIVQNGGFKISGDYFGARATYTCEEGFYMSGAKERVCQGDGSWSDQPPECRREATCGMPLSVPHAKHSAPIDQTDFAIDSMVHYTCFPGYESKGFVKAKCLFYNGTAQWFGPDLKLVCTCKQQKQDEKSKNVKRFASNCDT</sequence>
<dbReference type="PANTHER" id="PTHR45656:SF4">
    <property type="entry name" value="PROTEIN CBR-CLEC-78"/>
    <property type="match status" value="1"/>
</dbReference>
<dbReference type="Pfam" id="PF00084">
    <property type="entry name" value="Sushi"/>
    <property type="match status" value="2"/>
</dbReference>
<comment type="caution">
    <text evidence="4">Lacks conserved residue(s) required for the propagation of feature annotation.</text>
</comment>
<keyword evidence="3 4" id="KW-1015">Disulfide bond</keyword>